<evidence type="ECO:0000256" key="1">
    <source>
        <dbReference type="SAM" id="MobiDB-lite"/>
    </source>
</evidence>
<proteinExistence type="predicted"/>
<dbReference type="Proteomes" id="UP001381693">
    <property type="component" value="Unassembled WGS sequence"/>
</dbReference>
<dbReference type="Pfam" id="PF00846">
    <property type="entry name" value="Hanta_nucleocap"/>
    <property type="match status" value="2"/>
</dbReference>
<dbReference type="AlphaFoldDB" id="A0AAN8WY38"/>
<comment type="caution">
    <text evidence="2">The sequence shown here is derived from an EMBL/GenBank/DDBJ whole genome shotgun (WGS) entry which is preliminary data.</text>
</comment>
<name>A0AAN8WY38_HALRR</name>
<gene>
    <name evidence="2" type="ORF">SK128_009651</name>
</gene>
<dbReference type="EMBL" id="JAXCGZ010016494">
    <property type="protein sequence ID" value="KAK7069419.1"/>
    <property type="molecule type" value="Genomic_DNA"/>
</dbReference>
<evidence type="ECO:0000313" key="3">
    <source>
        <dbReference type="Proteomes" id="UP001381693"/>
    </source>
</evidence>
<reference evidence="2 3" key="1">
    <citation type="submission" date="2023-11" db="EMBL/GenBank/DDBJ databases">
        <title>Halocaridina rubra genome assembly.</title>
        <authorList>
            <person name="Smith C."/>
        </authorList>
    </citation>
    <scope>NUCLEOTIDE SEQUENCE [LARGE SCALE GENOMIC DNA]</scope>
    <source>
        <strain evidence="2">EP-1</strain>
        <tissue evidence="2">Whole</tissue>
    </source>
</reference>
<protein>
    <submittedName>
        <fullName evidence="2">Uncharacterized protein</fullName>
    </submittedName>
</protein>
<keyword evidence="3" id="KW-1185">Reference proteome</keyword>
<organism evidence="2 3">
    <name type="scientific">Halocaridina rubra</name>
    <name type="common">Hawaiian red shrimp</name>
    <dbReference type="NCBI Taxonomy" id="373956"/>
    <lineage>
        <taxon>Eukaryota</taxon>
        <taxon>Metazoa</taxon>
        <taxon>Ecdysozoa</taxon>
        <taxon>Arthropoda</taxon>
        <taxon>Crustacea</taxon>
        <taxon>Multicrustacea</taxon>
        <taxon>Malacostraca</taxon>
        <taxon>Eumalacostraca</taxon>
        <taxon>Eucarida</taxon>
        <taxon>Decapoda</taxon>
        <taxon>Pleocyemata</taxon>
        <taxon>Caridea</taxon>
        <taxon>Atyoidea</taxon>
        <taxon>Atyidae</taxon>
        <taxon>Halocaridina</taxon>
    </lineage>
</organism>
<feature type="region of interest" description="Disordered" evidence="1">
    <location>
        <begin position="1"/>
        <end position="23"/>
    </location>
</feature>
<dbReference type="InterPro" id="IPR002214">
    <property type="entry name" value="Hanta_nucleocap"/>
</dbReference>
<evidence type="ECO:0000313" key="2">
    <source>
        <dbReference type="EMBL" id="KAK7069419.1"/>
    </source>
</evidence>
<accession>A0AAN8WY38</accession>
<sequence>MTTTVKPSTSADMDNSPNSANGMENELSKLVVGAYEDLSTLSLDEPAGETADWIVITTALAQMDANFLVKVAYMLTTRGQEQKNSHKGTRIMYREGADKKLWISFATDSSSMLKTEITPGRFRTAVAGLVFVHPQLRISPVMSVIGLEVLIKQWETTSGTITAKINANDVSFPDNGVKMIDGGDTVSFSDINFPKIYALAPDRVPPHYAHVSGALELGAALALCQDMRNIILASIEQGTAAQKNRQRSEFHRSFTRRSAAMGYMVNPDIWPYICAEVITLCAANFSYRSQLDDKTRQFAQKIIDNAVQAMSKNAPEKI</sequence>
<feature type="compositionally biased region" description="Polar residues" evidence="1">
    <location>
        <begin position="1"/>
        <end position="22"/>
    </location>
</feature>